<dbReference type="GO" id="GO:0016705">
    <property type="term" value="F:oxidoreductase activity, acting on paired donors, with incorporation or reduction of molecular oxygen"/>
    <property type="evidence" value="ECO:0007669"/>
    <property type="project" value="InterPro"/>
</dbReference>
<dbReference type="InterPro" id="IPR036396">
    <property type="entry name" value="Cyt_P450_sf"/>
</dbReference>
<dbReference type="InterPro" id="IPR002401">
    <property type="entry name" value="Cyt_P450_E_grp-I"/>
</dbReference>
<reference evidence="3 4" key="1">
    <citation type="submission" date="2016-04" db="EMBL/GenBank/DDBJ databases">
        <title>A degradative enzymes factory behind the ericoid mycorrhizal symbiosis.</title>
        <authorList>
            <consortium name="DOE Joint Genome Institute"/>
            <person name="Martino E."/>
            <person name="Morin E."/>
            <person name="Grelet G."/>
            <person name="Kuo A."/>
            <person name="Kohler A."/>
            <person name="Daghino S."/>
            <person name="Barry K."/>
            <person name="Choi C."/>
            <person name="Cichocki N."/>
            <person name="Clum A."/>
            <person name="Copeland A."/>
            <person name="Hainaut M."/>
            <person name="Haridas S."/>
            <person name="Labutti K."/>
            <person name="Lindquist E."/>
            <person name="Lipzen A."/>
            <person name="Khouja H.-R."/>
            <person name="Murat C."/>
            <person name="Ohm R."/>
            <person name="Olson A."/>
            <person name="Spatafora J."/>
            <person name="Veneault-Fourrey C."/>
            <person name="Henrissat B."/>
            <person name="Grigoriev I."/>
            <person name="Martin F."/>
            <person name="Perotto S."/>
        </authorList>
    </citation>
    <scope>NUCLEOTIDE SEQUENCE [LARGE SCALE GENOMIC DNA]</scope>
    <source>
        <strain evidence="3 4">F</strain>
    </source>
</reference>
<keyword evidence="4" id="KW-1185">Reference proteome</keyword>
<dbReference type="EMBL" id="KZ613941">
    <property type="protein sequence ID" value="PMD43895.1"/>
    <property type="molecule type" value="Genomic_DNA"/>
</dbReference>
<dbReference type="InterPro" id="IPR001128">
    <property type="entry name" value="Cyt_P450"/>
</dbReference>
<dbReference type="PANTHER" id="PTHR24305">
    <property type="entry name" value="CYTOCHROME P450"/>
    <property type="match status" value="1"/>
</dbReference>
<dbReference type="GO" id="GO:0005506">
    <property type="term" value="F:iron ion binding"/>
    <property type="evidence" value="ECO:0007669"/>
    <property type="project" value="InterPro"/>
</dbReference>
<dbReference type="GO" id="GO:0020037">
    <property type="term" value="F:heme binding"/>
    <property type="evidence" value="ECO:0007669"/>
    <property type="project" value="InterPro"/>
</dbReference>
<feature type="transmembrane region" description="Helical" evidence="2">
    <location>
        <begin position="20"/>
        <end position="40"/>
    </location>
</feature>
<dbReference type="STRING" id="1149755.A0A2J6RZG7"/>
<dbReference type="OrthoDB" id="1470350at2759"/>
<gene>
    <name evidence="3" type="ORF">L207DRAFT_541844</name>
</gene>
<dbReference type="Gene3D" id="1.10.630.10">
    <property type="entry name" value="Cytochrome P450"/>
    <property type="match status" value="1"/>
</dbReference>
<protein>
    <submittedName>
        <fullName evidence="3">Cytochrome P450</fullName>
    </submittedName>
</protein>
<evidence type="ECO:0000256" key="1">
    <source>
        <dbReference type="ARBA" id="ARBA00010617"/>
    </source>
</evidence>
<accession>A0A2J6RZG7</accession>
<keyword evidence="2" id="KW-1133">Transmembrane helix</keyword>
<keyword evidence="2" id="KW-0472">Membrane</keyword>
<dbReference type="Proteomes" id="UP000235786">
    <property type="component" value="Unassembled WGS sequence"/>
</dbReference>
<name>A0A2J6RZG7_HYAVF</name>
<dbReference type="Pfam" id="PF00067">
    <property type="entry name" value="p450"/>
    <property type="match status" value="2"/>
</dbReference>
<evidence type="ECO:0000313" key="3">
    <source>
        <dbReference type="EMBL" id="PMD43895.1"/>
    </source>
</evidence>
<sequence length="388" mass="44050">MSPQLSDYLAPNWSSLLPVFAAVILLPILRALWCAFYNLFLHPLAKFPGPLTASLSEWWEIYHTIKSLKGDRFNVIQKLHEKHGPVVRIGPNQVSISSPETFHHVFVTKCSSFTKSDFYATIQPGIGPKYAGLFNYTDHKRAMAERRDLQPMFSPASLRQYEARYANQLRELVVAMKATDEVDMFKLFKYLLLDTIGDLSFDRSFDQLKSGEDHQYVIDFNNAFMLIGLRVFSYSQAQVKQYLDQDASKKRGTLMSGFLDPETGLPKDGYSPWSIAISGHGFIIAGSEASSITLTYMLWLLIKHPAMEKRLRDELKTLPQKYSSVDLAKLPYLDAIVRETLRVYSPAPSPMPRVVPQTGFTLEGVEYPPNVSCFLYKFATDVCIRTVS</sequence>
<dbReference type="AlphaFoldDB" id="A0A2J6RZG7"/>
<organism evidence="3 4">
    <name type="scientific">Hyaloscypha variabilis (strain UAMH 11265 / GT02V1 / F)</name>
    <name type="common">Meliniomyces variabilis</name>
    <dbReference type="NCBI Taxonomy" id="1149755"/>
    <lineage>
        <taxon>Eukaryota</taxon>
        <taxon>Fungi</taxon>
        <taxon>Dikarya</taxon>
        <taxon>Ascomycota</taxon>
        <taxon>Pezizomycotina</taxon>
        <taxon>Leotiomycetes</taxon>
        <taxon>Helotiales</taxon>
        <taxon>Hyaloscyphaceae</taxon>
        <taxon>Hyaloscypha</taxon>
        <taxon>Hyaloscypha variabilis</taxon>
    </lineage>
</organism>
<dbReference type="PANTHER" id="PTHR24305:SF166">
    <property type="entry name" value="CYTOCHROME P450 12A4, MITOCHONDRIAL-RELATED"/>
    <property type="match status" value="1"/>
</dbReference>
<dbReference type="PRINTS" id="PR00463">
    <property type="entry name" value="EP450I"/>
</dbReference>
<dbReference type="SUPFAM" id="SSF48264">
    <property type="entry name" value="Cytochrome P450"/>
    <property type="match status" value="1"/>
</dbReference>
<proteinExistence type="inferred from homology"/>
<dbReference type="InterPro" id="IPR050121">
    <property type="entry name" value="Cytochrome_P450_monoxygenase"/>
</dbReference>
<keyword evidence="2" id="KW-0812">Transmembrane</keyword>
<comment type="similarity">
    <text evidence="1">Belongs to the cytochrome P450 family.</text>
</comment>
<evidence type="ECO:0000313" key="4">
    <source>
        <dbReference type="Proteomes" id="UP000235786"/>
    </source>
</evidence>
<dbReference type="GO" id="GO:0004497">
    <property type="term" value="F:monooxygenase activity"/>
    <property type="evidence" value="ECO:0007669"/>
    <property type="project" value="InterPro"/>
</dbReference>
<evidence type="ECO:0000256" key="2">
    <source>
        <dbReference type="SAM" id="Phobius"/>
    </source>
</evidence>